<accession>A0A084EGW6</accession>
<dbReference type="RefSeq" id="WP_037521438.1">
    <property type="nucleotide sequence ID" value="NZ_JBJYKA010000003.1"/>
</dbReference>
<dbReference type="Proteomes" id="UP000028534">
    <property type="component" value="Unassembled WGS sequence"/>
</dbReference>
<reference evidence="2 4" key="2">
    <citation type="submission" date="2016-02" db="EMBL/GenBank/DDBJ databases">
        <authorList>
            <person name="Wen L."/>
            <person name="He K."/>
            <person name="Yang H."/>
        </authorList>
    </citation>
    <scope>NUCLEOTIDE SEQUENCE [LARGE SCALE GENOMIC DNA]</scope>
    <source>
        <strain evidence="2 4">CD09_2</strain>
    </source>
</reference>
<sequence length="72" mass="8357">MRLADTFYLVWNPEGMNPRVRHDTFGRAAEEAKRLAVANPGKEFFVMQAHRRVTIHNPLVIEDFDTSLEVPF</sequence>
<dbReference type="STRING" id="13690.AX777_11390"/>
<dbReference type="OrthoDB" id="7597252at2"/>
<evidence type="ECO:0000313" key="2">
    <source>
        <dbReference type="EMBL" id="OAH41282.1"/>
    </source>
</evidence>
<proteinExistence type="predicted"/>
<reference evidence="1 3" key="1">
    <citation type="submission" date="2014-03" db="EMBL/GenBank/DDBJ databases">
        <title>Genome sequence of Sphingobium yanoikuyae B1.</title>
        <authorList>
            <person name="Gan H.M."/>
            <person name="Gan H.Y."/>
            <person name="Savka M.A."/>
        </authorList>
    </citation>
    <scope>NUCLEOTIDE SEQUENCE [LARGE SCALE GENOMIC DNA]</scope>
    <source>
        <strain evidence="1 3">B1</strain>
    </source>
</reference>
<gene>
    <name evidence="2" type="ORF">AX777_11390</name>
    <name evidence="1" type="ORF">CP98_03707</name>
</gene>
<protein>
    <submittedName>
        <fullName evidence="1">Uncharacterized protein</fullName>
    </submittedName>
</protein>
<dbReference type="AlphaFoldDB" id="A0A084EGW6"/>
<comment type="caution">
    <text evidence="1">The sequence shown here is derived from an EMBL/GenBank/DDBJ whole genome shotgun (WGS) entry which is preliminary data.</text>
</comment>
<dbReference type="PATRIC" id="fig|13690.10.peg.3795"/>
<dbReference type="EMBL" id="LSTR01000057">
    <property type="protein sequence ID" value="OAH41282.1"/>
    <property type="molecule type" value="Genomic_DNA"/>
</dbReference>
<evidence type="ECO:0000313" key="1">
    <source>
        <dbReference type="EMBL" id="KEZ17208.1"/>
    </source>
</evidence>
<evidence type="ECO:0000313" key="4">
    <source>
        <dbReference type="Proteomes" id="UP000077262"/>
    </source>
</evidence>
<dbReference type="EMBL" id="JGVR01000024">
    <property type="protein sequence ID" value="KEZ17208.1"/>
    <property type="molecule type" value="Genomic_DNA"/>
</dbReference>
<name>A0A084EGW6_SPHYA</name>
<organism evidence="1 3">
    <name type="scientific">Sphingobium yanoikuyae</name>
    <name type="common">Sphingomonas yanoikuyae</name>
    <dbReference type="NCBI Taxonomy" id="13690"/>
    <lineage>
        <taxon>Bacteria</taxon>
        <taxon>Pseudomonadati</taxon>
        <taxon>Pseudomonadota</taxon>
        <taxon>Alphaproteobacteria</taxon>
        <taxon>Sphingomonadales</taxon>
        <taxon>Sphingomonadaceae</taxon>
        <taxon>Sphingobium</taxon>
    </lineage>
</organism>
<dbReference type="Proteomes" id="UP000077262">
    <property type="component" value="Unassembled WGS sequence"/>
</dbReference>
<evidence type="ECO:0000313" key="3">
    <source>
        <dbReference type="Proteomes" id="UP000028534"/>
    </source>
</evidence>